<sequence length="163" mass="17962">MKRVSGMLAKHLVVALTTAHVLFVGGMSSAYAKYDAAEKAVEAALGDDHDIEFADLYESTPDLHGISPTPNYKRTFVCGYVSYKKPDGKPVRVRFIYAARSDDPSLSDYGPLNLERPELNDGIRDERNRGRYATAFEFSGWNRVCANAQHPKTFSGVAPKSDG</sequence>
<dbReference type="RefSeq" id="WP_145756300.1">
    <property type="nucleotide sequence ID" value="NZ_CADEPT010000001.1"/>
</dbReference>
<dbReference type="AlphaFoldDB" id="A0AB38TNC3"/>
<protein>
    <submittedName>
        <fullName evidence="1">Uncharacterized protein</fullName>
    </submittedName>
</protein>
<dbReference type="EMBL" id="CP104214">
    <property type="protein sequence ID" value="UWX69932.1"/>
    <property type="molecule type" value="Genomic_DNA"/>
</dbReference>
<proteinExistence type="predicted"/>
<name>A0AB38TNC3_BURGA</name>
<evidence type="ECO:0000313" key="2">
    <source>
        <dbReference type="Proteomes" id="UP001059745"/>
    </source>
</evidence>
<reference evidence="1" key="1">
    <citation type="submission" date="2022-09" db="EMBL/GenBank/DDBJ databases">
        <title>Genomic of Burkholderia gladioli.</title>
        <authorList>
            <person name="Wu H."/>
        </authorList>
    </citation>
    <scope>NUCLEOTIDE SEQUENCE</scope>
    <source>
        <strain evidence="1">ZN-S4</strain>
    </source>
</reference>
<dbReference type="Proteomes" id="UP001059745">
    <property type="component" value="Chromosome 1"/>
</dbReference>
<organism evidence="1 2">
    <name type="scientific">Burkholderia gladioli</name>
    <name type="common">Pseudomonas marginata</name>
    <name type="synonym">Phytomonas marginata</name>
    <dbReference type="NCBI Taxonomy" id="28095"/>
    <lineage>
        <taxon>Bacteria</taxon>
        <taxon>Pseudomonadati</taxon>
        <taxon>Pseudomonadota</taxon>
        <taxon>Betaproteobacteria</taxon>
        <taxon>Burkholderiales</taxon>
        <taxon>Burkholderiaceae</taxon>
        <taxon>Burkholderia</taxon>
    </lineage>
</organism>
<accession>A0AB38TNC3</accession>
<evidence type="ECO:0000313" key="1">
    <source>
        <dbReference type="EMBL" id="UWX69932.1"/>
    </source>
</evidence>
<gene>
    <name evidence="1" type="ORF">NYZ96_17345</name>
</gene>